<dbReference type="NCBIfam" id="TIGR00786">
    <property type="entry name" value="dctM"/>
    <property type="match status" value="1"/>
</dbReference>
<keyword evidence="3 7" id="KW-0997">Cell inner membrane</keyword>
<evidence type="ECO:0000259" key="8">
    <source>
        <dbReference type="Pfam" id="PF06808"/>
    </source>
</evidence>
<dbReference type="PANTHER" id="PTHR33362:SF5">
    <property type="entry name" value="C4-DICARBOXYLATE TRAP TRANSPORTER LARGE PERMEASE PROTEIN DCTM"/>
    <property type="match status" value="1"/>
</dbReference>
<dbReference type="InParanoid" id="A0A3M0CUP8"/>
<dbReference type="PANTHER" id="PTHR33362">
    <property type="entry name" value="SIALIC ACID TRAP TRANSPORTER PERMEASE PROTEIN SIAT-RELATED"/>
    <property type="match status" value="1"/>
</dbReference>
<keyword evidence="7" id="KW-0813">Transport</keyword>
<dbReference type="EMBL" id="REFR01000009">
    <property type="protein sequence ID" value="RMB12240.1"/>
    <property type="molecule type" value="Genomic_DNA"/>
</dbReference>
<dbReference type="GO" id="GO:0005886">
    <property type="term" value="C:plasma membrane"/>
    <property type="evidence" value="ECO:0007669"/>
    <property type="project" value="UniProtKB-SubCell"/>
</dbReference>
<comment type="caution">
    <text evidence="7">Lacks conserved residue(s) required for the propagation of feature annotation.</text>
</comment>
<feature type="transmembrane region" description="Helical" evidence="7">
    <location>
        <begin position="170"/>
        <end position="191"/>
    </location>
</feature>
<feature type="transmembrane region" description="Helical" evidence="7">
    <location>
        <begin position="281"/>
        <end position="301"/>
    </location>
</feature>
<feature type="transmembrane region" description="Helical" evidence="7">
    <location>
        <begin position="396"/>
        <end position="417"/>
    </location>
</feature>
<protein>
    <recommendedName>
        <fullName evidence="7">TRAP transporter large permease protein</fullName>
    </recommendedName>
</protein>
<dbReference type="InterPro" id="IPR004681">
    <property type="entry name" value="TRAP_DctM"/>
</dbReference>
<evidence type="ECO:0000256" key="1">
    <source>
        <dbReference type="ARBA" id="ARBA00004429"/>
    </source>
</evidence>
<comment type="caution">
    <text evidence="9">The sequence shown here is derived from an EMBL/GenBank/DDBJ whole genome shotgun (WGS) entry which is preliminary data.</text>
</comment>
<reference evidence="9 10" key="1">
    <citation type="submission" date="2018-10" db="EMBL/GenBank/DDBJ databases">
        <title>Genomic Encyclopedia of Archaeal and Bacterial Type Strains, Phase II (KMG-II): from individual species to whole genera.</title>
        <authorList>
            <person name="Goeker M."/>
        </authorList>
    </citation>
    <scope>NUCLEOTIDE SEQUENCE [LARGE SCALE GENOMIC DNA]</scope>
    <source>
        <strain evidence="9 10">DSM 25217</strain>
    </source>
</reference>
<evidence type="ECO:0000256" key="2">
    <source>
        <dbReference type="ARBA" id="ARBA00022475"/>
    </source>
</evidence>
<dbReference type="GO" id="GO:0022857">
    <property type="term" value="F:transmembrane transporter activity"/>
    <property type="evidence" value="ECO:0007669"/>
    <property type="project" value="UniProtKB-UniRule"/>
</dbReference>
<organism evidence="9 10">
    <name type="scientific">Eilatimonas milleporae</name>
    <dbReference type="NCBI Taxonomy" id="911205"/>
    <lineage>
        <taxon>Bacteria</taxon>
        <taxon>Pseudomonadati</taxon>
        <taxon>Pseudomonadota</taxon>
        <taxon>Alphaproteobacteria</taxon>
        <taxon>Kordiimonadales</taxon>
        <taxon>Kordiimonadaceae</taxon>
        <taxon>Eilatimonas</taxon>
    </lineage>
</organism>
<evidence type="ECO:0000256" key="3">
    <source>
        <dbReference type="ARBA" id="ARBA00022519"/>
    </source>
</evidence>
<feature type="transmembrane region" description="Helical" evidence="7">
    <location>
        <begin position="97"/>
        <end position="126"/>
    </location>
</feature>
<feature type="transmembrane region" description="Helical" evidence="7">
    <location>
        <begin position="307"/>
        <end position="330"/>
    </location>
</feature>
<evidence type="ECO:0000256" key="5">
    <source>
        <dbReference type="ARBA" id="ARBA00022989"/>
    </source>
</evidence>
<gene>
    <name evidence="9" type="ORF">BXY39_0733</name>
</gene>
<evidence type="ECO:0000256" key="7">
    <source>
        <dbReference type="RuleBase" id="RU369079"/>
    </source>
</evidence>
<keyword evidence="5 7" id="KW-1133">Transmembrane helix</keyword>
<comment type="subunit">
    <text evidence="7">The complex comprises the extracytoplasmic solute receptor protein and the two transmembrane proteins.</text>
</comment>
<comment type="subcellular location">
    <subcellularLocation>
        <location evidence="1 7">Cell inner membrane</location>
        <topology evidence="1 7">Multi-pass membrane protein</topology>
    </subcellularLocation>
</comment>
<evidence type="ECO:0000256" key="6">
    <source>
        <dbReference type="ARBA" id="ARBA00023136"/>
    </source>
</evidence>
<evidence type="ECO:0000256" key="4">
    <source>
        <dbReference type="ARBA" id="ARBA00022692"/>
    </source>
</evidence>
<dbReference type="Pfam" id="PF06808">
    <property type="entry name" value="DctM"/>
    <property type="match status" value="1"/>
</dbReference>
<feature type="transmembrane region" description="Helical" evidence="7">
    <location>
        <begin position="245"/>
        <end position="269"/>
    </location>
</feature>
<keyword evidence="10" id="KW-1185">Reference proteome</keyword>
<accession>A0A3M0CUP8</accession>
<keyword evidence="6 7" id="KW-0472">Membrane</keyword>
<feature type="domain" description="TRAP C4-dicarboxylate transport system permease DctM subunit" evidence="8">
    <location>
        <begin position="10"/>
        <end position="420"/>
    </location>
</feature>
<feature type="transmembrane region" description="Helical" evidence="7">
    <location>
        <begin position="138"/>
        <end position="164"/>
    </location>
</feature>
<evidence type="ECO:0000313" key="10">
    <source>
        <dbReference type="Proteomes" id="UP000271227"/>
    </source>
</evidence>
<comment type="similarity">
    <text evidence="7">Belongs to the TRAP transporter large permease family.</text>
</comment>
<dbReference type="AlphaFoldDB" id="A0A3M0CUP8"/>
<comment type="function">
    <text evidence="7">Part of the tripartite ATP-independent periplasmic (TRAP) transport system.</text>
</comment>
<dbReference type="PIRSF" id="PIRSF006066">
    <property type="entry name" value="HI0050"/>
    <property type="match status" value="1"/>
</dbReference>
<dbReference type="OrthoDB" id="9783448at2"/>
<dbReference type="InterPro" id="IPR010656">
    <property type="entry name" value="DctM"/>
</dbReference>
<evidence type="ECO:0000313" key="9">
    <source>
        <dbReference type="EMBL" id="RMB12240.1"/>
    </source>
</evidence>
<name>A0A3M0CUP8_9PROT</name>
<dbReference type="Proteomes" id="UP000271227">
    <property type="component" value="Unassembled WGS sequence"/>
</dbReference>
<keyword evidence="4 7" id="KW-0812">Transmembrane</keyword>
<keyword evidence="2" id="KW-1003">Cell membrane</keyword>
<proteinExistence type="inferred from homology"/>
<dbReference type="RefSeq" id="WP_121937428.1">
    <property type="nucleotide sequence ID" value="NZ_REFR01000009.1"/>
</dbReference>
<sequence>MTGLVAASLFLLIALLGLGVWVGLALMGVGAASLLVFRDLDVAAFLAGDIWRGLNTPELSALPLFILMGEILHRTRIASDMFTALSPWVRRVPGQLMHLNVIGCTLFAAVSGSSAATTATVGRITLGELEKRGYDRDLAIGSLCGAGTLGFLIPPSLILIVYGVLSSTSIIDLFIAGIVPGLMLALGYMLYIAVRAPRPVAADTDGDAVSWGAKLAGLGRLLPVVLLIILVIGSMYAGLAGPSEAATIGIAGALVIAAWQRVLTAATLVDALMGTVRTASMVGLIVAGAFFLSKTMAIFGLPQAAAALIAGLDLPPIGLILLLMLLYIVLGMVLDGLSIIVMTLPIALPLVVGAGFSPVWFGIFIVAVVEMSQITPPIGFNLFVVQGLTGEPISRVARASLPFFTIIAALVVAITLFPEIVTWPL</sequence>
<feature type="transmembrane region" description="Helical" evidence="7">
    <location>
        <begin position="221"/>
        <end position="239"/>
    </location>
</feature>